<reference evidence="8 9" key="1">
    <citation type="journal article" date="2015" name="Genome Announc.">
        <title>Genomes of Geoalkalibacter ferrihydriticus Z-0531T and Geoalkalibacter subterraneus Red1T, Two Haloalkaliphilic Metal-Reducing Deltaproteobacteria.</title>
        <authorList>
            <person name="Badalamenti J.P."/>
            <person name="Krajmalnik-Brown R."/>
            <person name="Torres C.I."/>
            <person name="Bond D.R."/>
        </authorList>
    </citation>
    <scope>NUCLEOTIDE SEQUENCE [LARGE SCALE GENOMIC DNA]</scope>
    <source>
        <strain evidence="8 9">Red1</strain>
    </source>
</reference>
<organism evidence="8 9">
    <name type="scientific">Geoalkalibacter subterraneus</name>
    <dbReference type="NCBI Taxonomy" id="483547"/>
    <lineage>
        <taxon>Bacteria</taxon>
        <taxon>Pseudomonadati</taxon>
        <taxon>Thermodesulfobacteriota</taxon>
        <taxon>Desulfuromonadia</taxon>
        <taxon>Desulfuromonadales</taxon>
        <taxon>Geoalkalibacteraceae</taxon>
        <taxon>Geoalkalibacter</taxon>
    </lineage>
</organism>
<dbReference type="InterPro" id="IPR036280">
    <property type="entry name" value="Multihaem_cyt_sf"/>
</dbReference>
<dbReference type="KEGG" id="gsb:GSUB_03585"/>
<evidence type="ECO:0000256" key="4">
    <source>
        <dbReference type="ARBA" id="ARBA00022982"/>
    </source>
</evidence>
<keyword evidence="5 6" id="KW-0408">Iron</keyword>
<dbReference type="OrthoDB" id="5421852at2"/>
<feature type="binding site" description="axial binding residue" evidence="6">
    <location>
        <position position="50"/>
    </location>
    <ligand>
        <name>heme c</name>
        <dbReference type="ChEBI" id="CHEBI:61717"/>
        <label>1</label>
    </ligand>
    <ligandPart>
        <name>Fe</name>
        <dbReference type="ChEBI" id="CHEBI:18248"/>
    </ligandPart>
</feature>
<evidence type="ECO:0000313" key="8">
    <source>
        <dbReference type="EMBL" id="AJF05828.1"/>
    </source>
</evidence>
<evidence type="ECO:0000256" key="7">
    <source>
        <dbReference type="SAM" id="SignalP"/>
    </source>
</evidence>
<dbReference type="GO" id="GO:0009055">
    <property type="term" value="F:electron transfer activity"/>
    <property type="evidence" value="ECO:0007669"/>
    <property type="project" value="InterPro"/>
</dbReference>
<evidence type="ECO:0000256" key="5">
    <source>
        <dbReference type="ARBA" id="ARBA00023004"/>
    </source>
</evidence>
<dbReference type="InterPro" id="IPR002322">
    <property type="entry name" value="Cyt_c_III"/>
</dbReference>
<feature type="binding site" description="axial binding residue" evidence="6">
    <location>
        <position position="47"/>
    </location>
    <ligand>
        <name>heme c</name>
        <dbReference type="ChEBI" id="CHEBI:61717"/>
        <label>1</label>
    </ligand>
    <ligandPart>
        <name>Fe</name>
        <dbReference type="ChEBI" id="CHEBI:18248"/>
    </ligandPart>
</feature>
<keyword evidence="9" id="KW-1185">Reference proteome</keyword>
<evidence type="ECO:0000256" key="2">
    <source>
        <dbReference type="ARBA" id="ARBA00022617"/>
    </source>
</evidence>
<name>A0A0B5FET0_9BACT</name>
<dbReference type="HOGENOM" id="CLU_188310_0_0_7"/>
<dbReference type="RefSeq" id="WP_040199220.1">
    <property type="nucleotide sequence ID" value="NZ_CP010311.1"/>
</dbReference>
<dbReference type="Gene3D" id="3.90.10.10">
    <property type="entry name" value="Cytochrome C3"/>
    <property type="match status" value="1"/>
</dbReference>
<evidence type="ECO:0000256" key="6">
    <source>
        <dbReference type="PIRSR" id="PIRSR602322-1"/>
    </source>
</evidence>
<keyword evidence="4" id="KW-0249">Electron transport</keyword>
<dbReference type="GO" id="GO:0046872">
    <property type="term" value="F:metal ion binding"/>
    <property type="evidence" value="ECO:0007669"/>
    <property type="project" value="UniProtKB-KW"/>
</dbReference>
<sequence>MKKFVVAAMVVLFAVGVGFAAQDMYSYEAKNGAVPFDHKMHSEEVSCEECHGEGTPAKIEIDKDSAHGDACKNCHKAQGGPTKCGDCHIK</sequence>
<dbReference type="Proteomes" id="UP000035036">
    <property type="component" value="Chromosome"/>
</dbReference>
<keyword evidence="7" id="KW-0732">Signal</keyword>
<dbReference type="PRINTS" id="PR00609">
    <property type="entry name" value="CYTOCHROMEC3"/>
</dbReference>
<dbReference type="AlphaFoldDB" id="A0A0B5FET0"/>
<dbReference type="CDD" id="cd08168">
    <property type="entry name" value="Cytochrom_C3"/>
    <property type="match status" value="1"/>
</dbReference>
<gene>
    <name evidence="8" type="ORF">GSUB_03585</name>
</gene>
<keyword evidence="3 6" id="KW-0479">Metal-binding</keyword>
<feature type="signal peptide" evidence="7">
    <location>
        <begin position="1"/>
        <end position="20"/>
    </location>
</feature>
<dbReference type="STRING" id="483547.GSUB_03585"/>
<evidence type="ECO:0000256" key="1">
    <source>
        <dbReference type="ARBA" id="ARBA00022448"/>
    </source>
</evidence>
<feature type="binding site" description="axial binding residue" evidence="6">
    <location>
        <position position="41"/>
    </location>
    <ligand>
        <name>heme c</name>
        <dbReference type="ChEBI" id="CHEBI:61717"/>
        <label>1</label>
    </ligand>
    <ligandPart>
        <name>Fe</name>
        <dbReference type="ChEBI" id="CHEBI:18248"/>
    </ligandPart>
</feature>
<dbReference type="EMBL" id="CP010311">
    <property type="protein sequence ID" value="AJF05828.1"/>
    <property type="molecule type" value="Genomic_DNA"/>
</dbReference>
<comment type="cofactor">
    <cofactor evidence="6">
        <name>heme c</name>
        <dbReference type="ChEBI" id="CHEBI:61717"/>
    </cofactor>
    <text evidence="6">Binds 4 heme c groups covalently per monomer.</text>
</comment>
<protein>
    <submittedName>
        <fullName evidence="8">Cytochrome C</fullName>
    </submittedName>
</protein>
<accession>A0A0B5FET0</accession>
<keyword evidence="1" id="KW-0813">Transport</keyword>
<keyword evidence="2 6" id="KW-0349">Heme</keyword>
<feature type="binding site" description="axial binding residue" evidence="6">
    <location>
        <position position="38"/>
    </location>
    <ligand>
        <name>heme c</name>
        <dbReference type="ChEBI" id="CHEBI:61717"/>
        <label>1</label>
    </ligand>
    <ligandPart>
        <name>Fe</name>
        <dbReference type="ChEBI" id="CHEBI:18248"/>
    </ligandPart>
</feature>
<dbReference type="GO" id="GO:0020037">
    <property type="term" value="F:heme binding"/>
    <property type="evidence" value="ECO:0007669"/>
    <property type="project" value="InterPro"/>
</dbReference>
<evidence type="ECO:0000313" key="9">
    <source>
        <dbReference type="Proteomes" id="UP000035036"/>
    </source>
</evidence>
<feature type="binding site" description="axial binding residue" evidence="6">
    <location>
        <position position="51"/>
    </location>
    <ligand>
        <name>heme c</name>
        <dbReference type="ChEBI" id="CHEBI:61717"/>
        <label>1</label>
    </ligand>
    <ligandPart>
        <name>Fe</name>
        <dbReference type="ChEBI" id="CHEBI:18248"/>
    </ligandPart>
</feature>
<feature type="chain" id="PRO_5002116783" evidence="7">
    <location>
        <begin position="21"/>
        <end position="90"/>
    </location>
</feature>
<dbReference type="SUPFAM" id="SSF48695">
    <property type="entry name" value="Multiheme cytochromes"/>
    <property type="match status" value="1"/>
</dbReference>
<proteinExistence type="predicted"/>
<evidence type="ECO:0000256" key="3">
    <source>
        <dbReference type="ARBA" id="ARBA00022723"/>
    </source>
</evidence>